<keyword evidence="15" id="KW-1185">Reference proteome</keyword>
<proteinExistence type="inferred from homology"/>
<dbReference type="NCBIfam" id="NF008758">
    <property type="entry name" value="PRK11789.1"/>
    <property type="match status" value="1"/>
</dbReference>
<evidence type="ECO:0000256" key="6">
    <source>
        <dbReference type="ARBA" id="ARBA00022490"/>
    </source>
</evidence>
<evidence type="ECO:0000256" key="11">
    <source>
        <dbReference type="ARBA" id="ARBA00039257"/>
    </source>
</evidence>
<keyword evidence="9" id="KW-0862">Zinc</keyword>
<keyword evidence="8" id="KW-0378">Hydrolase</keyword>
<comment type="catalytic activity">
    <reaction evidence="1">
        <text>Hydrolyzes the link between N-acetylmuramoyl residues and L-amino acid residues in certain cell-wall glycopeptides.</text>
        <dbReference type="EC" id="3.5.1.28"/>
    </reaction>
</comment>
<evidence type="ECO:0000256" key="7">
    <source>
        <dbReference type="ARBA" id="ARBA00022723"/>
    </source>
</evidence>
<dbReference type="SMART" id="SM00644">
    <property type="entry name" value="Ami_2"/>
    <property type="match status" value="1"/>
</dbReference>
<gene>
    <name evidence="14" type="ORF">F506_00740</name>
</gene>
<dbReference type="Gene3D" id="3.40.80.10">
    <property type="entry name" value="Peptidoglycan recognition protein-like"/>
    <property type="match status" value="1"/>
</dbReference>
<evidence type="ECO:0000256" key="3">
    <source>
        <dbReference type="ARBA" id="ARBA00004496"/>
    </source>
</evidence>
<evidence type="ECO:0000256" key="10">
    <source>
        <dbReference type="ARBA" id="ARBA00023316"/>
    </source>
</evidence>
<dbReference type="CDD" id="cd06583">
    <property type="entry name" value="PGRP"/>
    <property type="match status" value="1"/>
</dbReference>
<sequence>MNRPAPVLDIAADGWCGQAHRQPSPNFDARAEGVAAELLVIHNISLPPGQFGGPFIGDLFCNRLDCDAHPYFDQLRPLRVSAHFVIQRDGSLVQFVSANDRAWHAGVSSFHGRERCNDFSIGIELEGTDFEPFTDLQYEVLAALTDALRRHYPLTDVAGHEHIAPGRKTDPGPFFDWTRFQKNFYCLAEQAQLRFPAGGSGSQAQNI</sequence>
<protein>
    <recommendedName>
        <fullName evidence="11">1,6-anhydro-N-acetylmuramyl-L-alanine amidase AmpD</fullName>
        <ecNumber evidence="5">3.5.1.28</ecNumber>
    </recommendedName>
    <alternativeName>
        <fullName evidence="12">N-acetylmuramoyl-L-alanine amidase</fullName>
    </alternativeName>
</protein>
<feature type="domain" description="N-acetylmuramoyl-L-alanine amidase" evidence="13">
    <location>
        <begin position="24"/>
        <end position="172"/>
    </location>
</feature>
<evidence type="ECO:0000256" key="12">
    <source>
        <dbReference type="ARBA" id="ARBA00042615"/>
    </source>
</evidence>
<evidence type="ECO:0000256" key="5">
    <source>
        <dbReference type="ARBA" id="ARBA00011901"/>
    </source>
</evidence>
<evidence type="ECO:0000256" key="1">
    <source>
        <dbReference type="ARBA" id="ARBA00001561"/>
    </source>
</evidence>
<dbReference type="InterPro" id="IPR051206">
    <property type="entry name" value="NAMLAA_amidase_2"/>
</dbReference>
<dbReference type="EC" id="3.5.1.28" evidence="5"/>
<dbReference type="InterPro" id="IPR036505">
    <property type="entry name" value="Amidase/PGRP_sf"/>
</dbReference>
<accession>A0ABN4HVT3</accession>
<keyword evidence="10" id="KW-0961">Cell wall biogenesis/degradation</keyword>
<dbReference type="InterPro" id="IPR002502">
    <property type="entry name" value="Amidase_domain"/>
</dbReference>
<comment type="subcellular location">
    <subcellularLocation>
        <location evidence="3">Cytoplasm</location>
    </subcellularLocation>
</comment>
<comment type="cofactor">
    <cofactor evidence="2">
        <name>Zn(2+)</name>
        <dbReference type="ChEBI" id="CHEBI:29105"/>
    </cofactor>
</comment>
<evidence type="ECO:0000256" key="4">
    <source>
        <dbReference type="ARBA" id="ARBA00007553"/>
    </source>
</evidence>
<dbReference type="RefSeq" id="WP_053194846.1">
    <property type="nucleotide sequence ID" value="NZ_CP011409.1"/>
</dbReference>
<evidence type="ECO:0000256" key="2">
    <source>
        <dbReference type="ARBA" id="ARBA00001947"/>
    </source>
</evidence>
<evidence type="ECO:0000313" key="14">
    <source>
        <dbReference type="EMBL" id="AKZ61386.1"/>
    </source>
</evidence>
<evidence type="ECO:0000256" key="9">
    <source>
        <dbReference type="ARBA" id="ARBA00022833"/>
    </source>
</evidence>
<evidence type="ECO:0000256" key="8">
    <source>
        <dbReference type="ARBA" id="ARBA00022801"/>
    </source>
</evidence>
<evidence type="ECO:0000313" key="15">
    <source>
        <dbReference type="Proteomes" id="UP000063429"/>
    </source>
</evidence>
<name>A0ABN4HVT3_9BURK</name>
<keyword evidence="7" id="KW-0479">Metal-binding</keyword>
<comment type="similarity">
    <text evidence="4">Belongs to the N-acetylmuramoyl-L-alanine amidase 2 family.</text>
</comment>
<dbReference type="Proteomes" id="UP000063429">
    <property type="component" value="Chromosome"/>
</dbReference>
<dbReference type="SUPFAM" id="SSF55846">
    <property type="entry name" value="N-acetylmuramoyl-L-alanine amidase-like"/>
    <property type="match status" value="1"/>
</dbReference>
<reference evidence="15" key="1">
    <citation type="journal article" date="2015" name="Genome Announc.">
        <title>Complete Genome Sequence of Herbaspirillum hiltneri N3 (DSM 17495), Isolated from Surface-Sterilized Wheat Roots.</title>
        <authorList>
            <person name="Guizelini D."/>
            <person name="Saizaki P.M."/>
            <person name="Coimbra N.A."/>
            <person name="Weiss V.A."/>
            <person name="Faoro H."/>
            <person name="Sfeir M.Z."/>
            <person name="Baura V.A."/>
            <person name="Monteiro R.A."/>
            <person name="Chubatsu L.S."/>
            <person name="Souza E.M."/>
            <person name="Cruz L.M."/>
            <person name="Pedrosa F.O."/>
            <person name="Raittz R.T."/>
            <person name="Marchaukoski J.N."/>
            <person name="Steffens M.B."/>
        </authorList>
    </citation>
    <scope>NUCLEOTIDE SEQUENCE [LARGE SCALE GENOMIC DNA]</scope>
    <source>
        <strain evidence="15">N3</strain>
    </source>
</reference>
<keyword evidence="6" id="KW-0963">Cytoplasm</keyword>
<evidence type="ECO:0000259" key="13">
    <source>
        <dbReference type="SMART" id="SM00644"/>
    </source>
</evidence>
<dbReference type="PANTHER" id="PTHR30417">
    <property type="entry name" value="N-ACETYLMURAMOYL-L-ALANINE AMIDASE AMID"/>
    <property type="match status" value="1"/>
</dbReference>
<organism evidence="14 15">
    <name type="scientific">Herbaspirillum hiltneri N3</name>
    <dbReference type="NCBI Taxonomy" id="1262470"/>
    <lineage>
        <taxon>Bacteria</taxon>
        <taxon>Pseudomonadati</taxon>
        <taxon>Pseudomonadota</taxon>
        <taxon>Betaproteobacteria</taxon>
        <taxon>Burkholderiales</taxon>
        <taxon>Oxalobacteraceae</taxon>
        <taxon>Herbaspirillum</taxon>
    </lineage>
</organism>
<dbReference type="PANTHER" id="PTHR30417:SF4">
    <property type="entry name" value="1,6-ANHYDRO-N-ACETYLMURAMYL-L-ALANINE AMIDASE AMPD"/>
    <property type="match status" value="1"/>
</dbReference>
<dbReference type="Pfam" id="PF01510">
    <property type="entry name" value="Amidase_2"/>
    <property type="match status" value="1"/>
</dbReference>
<dbReference type="EMBL" id="CP011409">
    <property type="protein sequence ID" value="AKZ61386.1"/>
    <property type="molecule type" value="Genomic_DNA"/>
</dbReference>